<sequence>MRSAQRTAAGRGGYIGPTALRCILPGISAFLLSVLLAGCAAQGLEDYEPSVNPPGSAVPQTPLPQPLPTASPSTTSGAQDPAIAPTTIRDRTAARRLRENSGVTLQWIGWDQRGFARVTVGDDGVYRLNAAQPSFDGVGGMSLSGVVTEIGSDYFLFDGRIVIVGTPDAERYCADNRLWRFGVTQNRKYWRLREFEWCDELTDYIDIYF</sequence>
<evidence type="ECO:0000313" key="2">
    <source>
        <dbReference type="EMBL" id="RDC60773.1"/>
    </source>
</evidence>
<feature type="region of interest" description="Disordered" evidence="1">
    <location>
        <begin position="50"/>
        <end position="88"/>
    </location>
</feature>
<reference evidence="2 3" key="1">
    <citation type="submission" date="2018-04" db="EMBL/GenBank/DDBJ databases">
        <title>Altererythrobacter sp. HME9302 genome sequencing and assembly.</title>
        <authorList>
            <person name="Kang H."/>
            <person name="Kim H."/>
            <person name="Joh K."/>
        </authorList>
    </citation>
    <scope>NUCLEOTIDE SEQUENCE [LARGE SCALE GENOMIC DNA]</scope>
    <source>
        <strain evidence="2 3">HME9302</strain>
    </source>
</reference>
<gene>
    <name evidence="2" type="ORF">HME9302_01989</name>
</gene>
<proteinExistence type="predicted"/>
<evidence type="ECO:0000256" key="1">
    <source>
        <dbReference type="SAM" id="MobiDB-lite"/>
    </source>
</evidence>
<dbReference type="Proteomes" id="UP000253727">
    <property type="component" value="Unassembled WGS sequence"/>
</dbReference>
<name>A0A369Q7C8_9SPHN</name>
<dbReference type="EMBL" id="QBKA01000002">
    <property type="protein sequence ID" value="RDC60773.1"/>
    <property type="molecule type" value="Genomic_DNA"/>
</dbReference>
<comment type="caution">
    <text evidence="2">The sequence shown here is derived from an EMBL/GenBank/DDBJ whole genome shotgun (WGS) entry which is preliminary data.</text>
</comment>
<protein>
    <submittedName>
        <fullName evidence="2">Uncharacterized protein</fullName>
    </submittedName>
</protein>
<accession>A0A369Q7C8</accession>
<evidence type="ECO:0000313" key="3">
    <source>
        <dbReference type="Proteomes" id="UP000253727"/>
    </source>
</evidence>
<keyword evidence="3" id="KW-1185">Reference proteome</keyword>
<dbReference type="AlphaFoldDB" id="A0A369Q7C8"/>
<organism evidence="2 3">
    <name type="scientific">Alteripontixanthobacter maritimus</name>
    <dbReference type="NCBI Taxonomy" id="2161824"/>
    <lineage>
        <taxon>Bacteria</taxon>
        <taxon>Pseudomonadati</taxon>
        <taxon>Pseudomonadota</taxon>
        <taxon>Alphaproteobacteria</taxon>
        <taxon>Sphingomonadales</taxon>
        <taxon>Erythrobacteraceae</taxon>
        <taxon>Alteripontixanthobacter</taxon>
    </lineage>
</organism>